<dbReference type="EMBL" id="CP127221">
    <property type="protein sequence ID" value="WIW95475.1"/>
    <property type="molecule type" value="Genomic_DNA"/>
</dbReference>
<dbReference type="InterPro" id="IPR036162">
    <property type="entry name" value="Resolvase-like_N_sf"/>
</dbReference>
<feature type="domain" description="Recombinase" evidence="2">
    <location>
        <begin position="166"/>
        <end position="280"/>
    </location>
</feature>
<feature type="domain" description="Resolvase/invertase-type recombinase catalytic" evidence="1">
    <location>
        <begin position="6"/>
        <end position="158"/>
    </location>
</feature>
<dbReference type="AlphaFoldDB" id="A0A9Y2B7H5"/>
<dbReference type="SMART" id="SM00857">
    <property type="entry name" value="Resolvase"/>
    <property type="match status" value="1"/>
</dbReference>
<sequence>MAEKKRCAIYTRKSTEEGLEQDFNSLDAQREACAAFILSQAAEGWEQVCELYDDGGWSGGNMDRPALGQLLADIEAGKVDVIVVYKVDRLTRSLADFAKIVEILDEKGASFVSVTQAFNTTNSMGRLTLNVLLSFAQFEREVTGERIRDKIAASKQKGMWMGGPVPLGYRLEDRKLVIEPSEAKTVRMIFGRYVELRSMPKLVEDLAAKGVRTKQRTYRSGKIVGGIPFGKGMLGNFLKNPLYTGRVKHKDQIYDGEHEAIIPVELFEQVQQIFKENGQEWRLGRKAKNPSLLTSLITDPDGRPMTPEHSAKGSRRYRYYVTRYKPGEKTAAPWRVPAGDLDRAAIRLFGQWLQSASSDEADDIVARKALADRLGSQTIFEQRQALLDLDMRFELGAEALRILDKCGKNELSLPARIVTHGPEKRLAIPPEGSNTSSAPDPALMRLVAQAMAAQRMVLKGTEDPGVAGYSKRYLWQLLRISWLAPDIISAIVEGRHPAGLTGRRLLRAAQLPLKWSEQREFLEFS</sequence>
<dbReference type="Gene3D" id="3.90.1750.20">
    <property type="entry name" value="Putative Large Serine Recombinase, Chain B, Domain 2"/>
    <property type="match status" value="1"/>
</dbReference>
<dbReference type="Pfam" id="PF07508">
    <property type="entry name" value="Recombinase"/>
    <property type="match status" value="1"/>
</dbReference>
<dbReference type="Gene3D" id="3.40.50.1390">
    <property type="entry name" value="Resolvase, N-terminal catalytic domain"/>
    <property type="match status" value="1"/>
</dbReference>
<dbReference type="Proteomes" id="UP001231445">
    <property type="component" value="Chromosome"/>
</dbReference>
<dbReference type="PROSITE" id="PS51736">
    <property type="entry name" value="RECOMBINASES_3"/>
    <property type="match status" value="1"/>
</dbReference>
<dbReference type="PANTHER" id="PTHR30461">
    <property type="entry name" value="DNA-INVERTASE FROM LAMBDOID PROPHAGE"/>
    <property type="match status" value="1"/>
</dbReference>
<keyword evidence="4" id="KW-1185">Reference proteome</keyword>
<evidence type="ECO:0000313" key="4">
    <source>
        <dbReference type="Proteomes" id="UP001231445"/>
    </source>
</evidence>
<dbReference type="Pfam" id="PF00239">
    <property type="entry name" value="Resolvase"/>
    <property type="match status" value="1"/>
</dbReference>
<dbReference type="InterPro" id="IPR050639">
    <property type="entry name" value="SSR_resolvase"/>
</dbReference>
<dbReference type="InterPro" id="IPR011109">
    <property type="entry name" value="DNA_bind_recombinase_dom"/>
</dbReference>
<accession>A0A9Y2B7H5</accession>
<dbReference type="RefSeq" id="WP_285975790.1">
    <property type="nucleotide sequence ID" value="NZ_CP127221.1"/>
</dbReference>
<dbReference type="GO" id="GO:0003677">
    <property type="term" value="F:DNA binding"/>
    <property type="evidence" value="ECO:0007669"/>
    <property type="project" value="InterPro"/>
</dbReference>
<dbReference type="KEGG" id="arue:QQX03_11160"/>
<name>A0A9Y2B7H5_9SPHN</name>
<gene>
    <name evidence="3" type="ORF">QQX03_11160</name>
</gene>
<dbReference type="InterPro" id="IPR038109">
    <property type="entry name" value="DNA_bind_recomb_sf"/>
</dbReference>
<protein>
    <submittedName>
        <fullName evidence="3">Recombinase family protein</fullName>
    </submittedName>
</protein>
<dbReference type="PANTHER" id="PTHR30461:SF23">
    <property type="entry name" value="DNA RECOMBINASE-RELATED"/>
    <property type="match status" value="1"/>
</dbReference>
<reference evidence="3 4" key="1">
    <citation type="submission" date="2023-06" db="EMBL/GenBank/DDBJ databases">
        <title>Altererythrobacter rubellus NBRC 112769 genome.</title>
        <authorList>
            <person name="Zhang K."/>
        </authorList>
    </citation>
    <scope>NUCLEOTIDE SEQUENCE [LARGE SCALE GENOMIC DNA]</scope>
    <source>
        <strain evidence="3 4">NBRC 112769</strain>
    </source>
</reference>
<dbReference type="GO" id="GO:0000150">
    <property type="term" value="F:DNA strand exchange activity"/>
    <property type="evidence" value="ECO:0007669"/>
    <property type="project" value="InterPro"/>
</dbReference>
<dbReference type="CDD" id="cd03768">
    <property type="entry name" value="SR_ResInv"/>
    <property type="match status" value="1"/>
</dbReference>
<dbReference type="InterPro" id="IPR006119">
    <property type="entry name" value="Resolv_N"/>
</dbReference>
<evidence type="ECO:0000313" key="3">
    <source>
        <dbReference type="EMBL" id="WIW95475.1"/>
    </source>
</evidence>
<evidence type="ECO:0000259" key="1">
    <source>
        <dbReference type="PROSITE" id="PS51736"/>
    </source>
</evidence>
<proteinExistence type="predicted"/>
<dbReference type="PROSITE" id="PS51737">
    <property type="entry name" value="RECOMBINASE_DNA_BIND"/>
    <property type="match status" value="1"/>
</dbReference>
<dbReference type="SUPFAM" id="SSF53041">
    <property type="entry name" value="Resolvase-like"/>
    <property type="match status" value="1"/>
</dbReference>
<evidence type="ECO:0000259" key="2">
    <source>
        <dbReference type="PROSITE" id="PS51737"/>
    </source>
</evidence>
<organism evidence="3 4">
    <name type="scientific">Altererythrobacter rubellus</name>
    <dbReference type="NCBI Taxonomy" id="2173831"/>
    <lineage>
        <taxon>Bacteria</taxon>
        <taxon>Pseudomonadati</taxon>
        <taxon>Pseudomonadota</taxon>
        <taxon>Alphaproteobacteria</taxon>
        <taxon>Sphingomonadales</taxon>
        <taxon>Erythrobacteraceae</taxon>
        <taxon>Altererythrobacter</taxon>
    </lineage>
</organism>